<keyword evidence="10" id="KW-1185">Reference proteome</keyword>
<feature type="region of interest" description="Disordered" evidence="5">
    <location>
        <begin position="219"/>
        <end position="240"/>
    </location>
</feature>
<dbReference type="GO" id="GO:0005886">
    <property type="term" value="C:plasma membrane"/>
    <property type="evidence" value="ECO:0007669"/>
    <property type="project" value="TreeGrafter"/>
</dbReference>
<name>A0A7J5BVT7_9MICO</name>
<feature type="domain" description="CopC" evidence="8">
    <location>
        <begin position="49"/>
        <end position="142"/>
    </location>
</feature>
<comment type="caution">
    <text evidence="9">The sequence shown here is derived from an EMBL/GenBank/DDBJ whole genome shotgun (WGS) entry which is preliminary data.</text>
</comment>
<proteinExistence type="predicted"/>
<reference evidence="9 10" key="1">
    <citation type="submission" date="2019-09" db="EMBL/GenBank/DDBJ databases">
        <title>Phylogeny of genus Pseudoclavibacter and closely related genus.</title>
        <authorList>
            <person name="Li Y."/>
        </authorList>
    </citation>
    <scope>NUCLEOTIDE SEQUENCE [LARGE SCALE GENOMIC DNA]</scope>
    <source>
        <strain evidence="9 10">DSM 23821</strain>
    </source>
</reference>
<evidence type="ECO:0000256" key="7">
    <source>
        <dbReference type="SAM" id="SignalP"/>
    </source>
</evidence>
<feature type="transmembrane region" description="Helical" evidence="6">
    <location>
        <begin position="190"/>
        <end position="210"/>
    </location>
</feature>
<evidence type="ECO:0000313" key="10">
    <source>
        <dbReference type="Proteomes" id="UP000467240"/>
    </source>
</evidence>
<dbReference type="GO" id="GO:0046688">
    <property type="term" value="P:response to copper ion"/>
    <property type="evidence" value="ECO:0007669"/>
    <property type="project" value="InterPro"/>
</dbReference>
<comment type="subcellular location">
    <subcellularLocation>
        <location evidence="1">Cell envelope</location>
    </subcellularLocation>
</comment>
<sequence length="240" mass="24325">MTMTTTTTTTHDRARSRGRRRGSLRTLASLGALLAASLSLWAAGPASAHDQLVESSPSEGETLTAAPSELLLRFSAEILDVGSEVQLLDAGGTVVPTDPLALDGTDVTVPIPEPFGDGDYSIEWRVVSSDGHPISGTIAFSVAAAESRPSADPSTPATAEATSDVGAVAPEPSGTAATAVPADDGGVPSFVWALLVVVAGAAAVAVTLVVRRARARAGVDTAGLDESESRPADREGDDRA</sequence>
<feature type="compositionally biased region" description="Polar residues" evidence="5">
    <location>
        <begin position="152"/>
        <end position="161"/>
    </location>
</feature>
<dbReference type="InterPro" id="IPR007348">
    <property type="entry name" value="CopC_dom"/>
</dbReference>
<evidence type="ECO:0000256" key="5">
    <source>
        <dbReference type="SAM" id="MobiDB-lite"/>
    </source>
</evidence>
<evidence type="ECO:0000256" key="1">
    <source>
        <dbReference type="ARBA" id="ARBA00004196"/>
    </source>
</evidence>
<dbReference type="InterPro" id="IPR006311">
    <property type="entry name" value="TAT_signal"/>
</dbReference>
<dbReference type="PANTHER" id="PTHR34820:SF4">
    <property type="entry name" value="INNER MEMBRANE PROTEIN YEBZ"/>
    <property type="match status" value="1"/>
</dbReference>
<dbReference type="InterPro" id="IPR014756">
    <property type="entry name" value="Ig_E-set"/>
</dbReference>
<keyword evidence="4" id="KW-0186">Copper</keyword>
<dbReference type="EMBL" id="WBJZ01000007">
    <property type="protein sequence ID" value="KAB1657973.1"/>
    <property type="molecule type" value="Genomic_DNA"/>
</dbReference>
<dbReference type="SUPFAM" id="SSF81296">
    <property type="entry name" value="E set domains"/>
    <property type="match status" value="1"/>
</dbReference>
<evidence type="ECO:0000256" key="4">
    <source>
        <dbReference type="ARBA" id="ARBA00023008"/>
    </source>
</evidence>
<dbReference type="OrthoDB" id="5242236at2"/>
<evidence type="ECO:0000313" key="9">
    <source>
        <dbReference type="EMBL" id="KAB1657973.1"/>
    </source>
</evidence>
<feature type="chain" id="PRO_5038666968" evidence="7">
    <location>
        <begin position="43"/>
        <end position="240"/>
    </location>
</feature>
<organism evidence="9 10">
    <name type="scientific">Pseudoclavibacter chungangensis</name>
    <dbReference type="NCBI Taxonomy" id="587635"/>
    <lineage>
        <taxon>Bacteria</taxon>
        <taxon>Bacillati</taxon>
        <taxon>Actinomycetota</taxon>
        <taxon>Actinomycetes</taxon>
        <taxon>Micrococcales</taxon>
        <taxon>Microbacteriaceae</taxon>
        <taxon>Pseudoclavibacter</taxon>
    </lineage>
</organism>
<protein>
    <submittedName>
        <fullName evidence="9">Copper resistance protein CopC</fullName>
    </submittedName>
</protein>
<keyword evidence="6" id="KW-0472">Membrane</keyword>
<dbReference type="GO" id="GO:0030313">
    <property type="term" value="C:cell envelope"/>
    <property type="evidence" value="ECO:0007669"/>
    <property type="project" value="UniProtKB-SubCell"/>
</dbReference>
<feature type="region of interest" description="Disordered" evidence="5">
    <location>
        <begin position="1"/>
        <end position="21"/>
    </location>
</feature>
<evidence type="ECO:0000256" key="3">
    <source>
        <dbReference type="ARBA" id="ARBA00022729"/>
    </source>
</evidence>
<dbReference type="GO" id="GO:0042597">
    <property type="term" value="C:periplasmic space"/>
    <property type="evidence" value="ECO:0007669"/>
    <property type="project" value="InterPro"/>
</dbReference>
<dbReference type="GO" id="GO:0006825">
    <property type="term" value="P:copper ion transport"/>
    <property type="evidence" value="ECO:0007669"/>
    <property type="project" value="InterPro"/>
</dbReference>
<dbReference type="InterPro" id="IPR014755">
    <property type="entry name" value="Cu-Rt/internalin_Ig-like"/>
</dbReference>
<dbReference type="Gene3D" id="2.60.40.1220">
    <property type="match status" value="1"/>
</dbReference>
<evidence type="ECO:0000259" key="8">
    <source>
        <dbReference type="Pfam" id="PF04234"/>
    </source>
</evidence>
<accession>A0A7J5BVT7</accession>
<keyword evidence="6" id="KW-0812">Transmembrane</keyword>
<feature type="signal peptide" evidence="7">
    <location>
        <begin position="1"/>
        <end position="42"/>
    </location>
</feature>
<evidence type="ECO:0000256" key="2">
    <source>
        <dbReference type="ARBA" id="ARBA00022723"/>
    </source>
</evidence>
<dbReference type="PANTHER" id="PTHR34820">
    <property type="entry name" value="INNER MEMBRANE PROTEIN YEBZ"/>
    <property type="match status" value="1"/>
</dbReference>
<dbReference type="Proteomes" id="UP000467240">
    <property type="component" value="Unassembled WGS sequence"/>
</dbReference>
<dbReference type="Pfam" id="PF04234">
    <property type="entry name" value="CopC"/>
    <property type="match status" value="1"/>
</dbReference>
<feature type="region of interest" description="Disordered" evidence="5">
    <location>
        <begin position="146"/>
        <end position="180"/>
    </location>
</feature>
<keyword evidence="3 7" id="KW-0732">Signal</keyword>
<dbReference type="GO" id="GO:0005507">
    <property type="term" value="F:copper ion binding"/>
    <property type="evidence" value="ECO:0007669"/>
    <property type="project" value="InterPro"/>
</dbReference>
<dbReference type="AlphaFoldDB" id="A0A7J5BVT7"/>
<evidence type="ECO:0000256" key="6">
    <source>
        <dbReference type="SAM" id="Phobius"/>
    </source>
</evidence>
<dbReference type="RefSeq" id="WP_158040130.1">
    <property type="nucleotide sequence ID" value="NZ_JACCFV010000001.1"/>
</dbReference>
<feature type="compositionally biased region" description="Basic and acidic residues" evidence="5">
    <location>
        <begin position="227"/>
        <end position="240"/>
    </location>
</feature>
<gene>
    <name evidence="9" type="ORF">F8O01_06795</name>
</gene>
<keyword evidence="6" id="KW-1133">Transmembrane helix</keyword>
<dbReference type="InterPro" id="IPR032694">
    <property type="entry name" value="CopC/D"/>
</dbReference>
<dbReference type="PROSITE" id="PS51318">
    <property type="entry name" value="TAT"/>
    <property type="match status" value="1"/>
</dbReference>
<keyword evidence="2" id="KW-0479">Metal-binding</keyword>